<evidence type="ECO:0000313" key="6">
    <source>
        <dbReference type="Proteomes" id="UP000231658"/>
    </source>
</evidence>
<evidence type="ECO:0000259" key="4">
    <source>
        <dbReference type="PROSITE" id="PS51123"/>
    </source>
</evidence>
<feature type="signal peptide" evidence="3">
    <location>
        <begin position="1"/>
        <end position="28"/>
    </location>
</feature>
<gene>
    <name evidence="5" type="ORF">MTBPR1_30139</name>
</gene>
<keyword evidence="1" id="KW-0472">Membrane</keyword>
<dbReference type="EMBL" id="FLYE01000023">
    <property type="protein sequence ID" value="SCA56769.1"/>
    <property type="molecule type" value="Genomic_DNA"/>
</dbReference>
<feature type="chain" id="PRO_5008680770" evidence="3">
    <location>
        <begin position="29"/>
        <end position="377"/>
    </location>
</feature>
<sequence length="377" mass="39770">MGKLAGFRKVLMSTSVGVGLVIAASAQAQTAMNYDNNVMVDLSVLEDNGVNPSRRAAPSSSPFSYAKMPPAAMPRSTLHGLPRSMGQAAPAMDEHRYAPQGVPKSRLVLRKPDVQPAARPTLPSERNKSLVLTKPAPAPTKPVERKVEVAKAAPKPMVKVEPKPVVVEKPAVVAPSPAPEPVKEVVKVEPPKPVAAPATPVEVTKAEPVMPAAPKVMEKKAEAPAVPEPAPAPATVMAEAPPPPPPSAVEPKKVESKMKAAPKPTATAALPPKSESSVRVSFQSGQSKLPASAQSNLKEMAATLSKNPDDRVQLLAYAGGEELSASKARRLSLSRALAVRSYLINQGVRSTRIDVRALGNKTTEEPFDRVDVQLTPR</sequence>
<dbReference type="Gene3D" id="3.30.1330.60">
    <property type="entry name" value="OmpA-like domain"/>
    <property type="match status" value="1"/>
</dbReference>
<dbReference type="Pfam" id="PF00691">
    <property type="entry name" value="OmpA"/>
    <property type="match status" value="1"/>
</dbReference>
<dbReference type="CDD" id="cd07185">
    <property type="entry name" value="OmpA_C-like"/>
    <property type="match status" value="1"/>
</dbReference>
<dbReference type="STRING" id="1867952.MTBPR1_30139"/>
<dbReference type="PROSITE" id="PS51123">
    <property type="entry name" value="OMPA_2"/>
    <property type="match status" value="1"/>
</dbReference>
<feature type="compositionally biased region" description="Low complexity" evidence="2">
    <location>
        <begin position="259"/>
        <end position="273"/>
    </location>
</feature>
<evidence type="ECO:0000256" key="3">
    <source>
        <dbReference type="SAM" id="SignalP"/>
    </source>
</evidence>
<dbReference type="GO" id="GO:0016020">
    <property type="term" value="C:membrane"/>
    <property type="evidence" value="ECO:0007669"/>
    <property type="project" value="UniProtKB-UniRule"/>
</dbReference>
<organism evidence="5 6">
    <name type="scientific">Candidatus Terasakiella magnetica</name>
    <dbReference type="NCBI Taxonomy" id="1867952"/>
    <lineage>
        <taxon>Bacteria</taxon>
        <taxon>Pseudomonadati</taxon>
        <taxon>Pseudomonadota</taxon>
        <taxon>Alphaproteobacteria</taxon>
        <taxon>Rhodospirillales</taxon>
        <taxon>Terasakiellaceae</taxon>
        <taxon>Terasakiella</taxon>
    </lineage>
</organism>
<name>A0A1C3RHL6_9PROT</name>
<dbReference type="InterPro" id="IPR006665">
    <property type="entry name" value="OmpA-like"/>
</dbReference>
<dbReference type="AlphaFoldDB" id="A0A1C3RHL6"/>
<protein>
    <submittedName>
        <fullName evidence="5">Putative Lysophospholipase</fullName>
    </submittedName>
</protein>
<feature type="region of interest" description="Disordered" evidence="2">
    <location>
        <begin position="215"/>
        <end position="294"/>
    </location>
</feature>
<keyword evidence="3" id="KW-0732">Signal</keyword>
<keyword evidence="6" id="KW-1185">Reference proteome</keyword>
<dbReference type="OrthoDB" id="8448151at2"/>
<feature type="compositionally biased region" description="Polar residues" evidence="2">
    <location>
        <begin position="274"/>
        <end position="294"/>
    </location>
</feature>
<reference evidence="5 6" key="1">
    <citation type="submission" date="2016-07" db="EMBL/GenBank/DDBJ databases">
        <authorList>
            <person name="Lefevre C.T."/>
        </authorList>
    </citation>
    <scope>NUCLEOTIDE SEQUENCE [LARGE SCALE GENOMIC DNA]</scope>
    <source>
        <strain evidence="5">PR1</strain>
    </source>
</reference>
<evidence type="ECO:0000256" key="1">
    <source>
        <dbReference type="PROSITE-ProRule" id="PRU00473"/>
    </source>
</evidence>
<dbReference type="Proteomes" id="UP000231658">
    <property type="component" value="Unassembled WGS sequence"/>
</dbReference>
<accession>A0A1C3RHL6</accession>
<dbReference type="InterPro" id="IPR036737">
    <property type="entry name" value="OmpA-like_sf"/>
</dbReference>
<evidence type="ECO:0000313" key="5">
    <source>
        <dbReference type="EMBL" id="SCA56769.1"/>
    </source>
</evidence>
<dbReference type="SUPFAM" id="SSF103088">
    <property type="entry name" value="OmpA-like"/>
    <property type="match status" value="1"/>
</dbReference>
<proteinExistence type="predicted"/>
<feature type="domain" description="OmpA-like" evidence="4">
    <location>
        <begin position="269"/>
        <end position="377"/>
    </location>
</feature>
<evidence type="ECO:0000256" key="2">
    <source>
        <dbReference type="SAM" id="MobiDB-lite"/>
    </source>
</evidence>
<dbReference type="RefSeq" id="WP_069188840.1">
    <property type="nucleotide sequence ID" value="NZ_FLYE01000023.1"/>
</dbReference>